<evidence type="ECO:0000313" key="3">
    <source>
        <dbReference type="WBParaSite" id="Csp11.Scaffold629.g8344.t1"/>
    </source>
</evidence>
<protein>
    <submittedName>
        <fullName evidence="3">7TM_GPCR_Srx domain-containing protein</fullName>
    </submittedName>
</protein>
<sequence length="166" mass="19267">MVQYVPSSLKQVARPVNPRIVVLLFLIVMFSTEFGWIQGILALSIPNWIDGIGGGHGMIPYDSSFFHHLLWPSIATWLMYISVIISIPQAFLSLFLFLHRIHSLRHRCPYRFSWISAWSIFMVRFDSCYILLCLRLRRVFLRKKIRGCQTCSEYSTLGSSDSEFVS</sequence>
<keyword evidence="1" id="KW-0812">Transmembrane</keyword>
<evidence type="ECO:0000313" key="2">
    <source>
        <dbReference type="Proteomes" id="UP000095282"/>
    </source>
</evidence>
<evidence type="ECO:0000256" key="1">
    <source>
        <dbReference type="SAM" id="Phobius"/>
    </source>
</evidence>
<proteinExistence type="predicted"/>
<keyword evidence="2" id="KW-1185">Reference proteome</keyword>
<feature type="transmembrane region" description="Helical" evidence="1">
    <location>
        <begin position="110"/>
        <end position="132"/>
    </location>
</feature>
<dbReference type="Proteomes" id="UP000095282">
    <property type="component" value="Unplaced"/>
</dbReference>
<organism evidence="2 3">
    <name type="scientific">Caenorhabditis tropicalis</name>
    <dbReference type="NCBI Taxonomy" id="1561998"/>
    <lineage>
        <taxon>Eukaryota</taxon>
        <taxon>Metazoa</taxon>
        <taxon>Ecdysozoa</taxon>
        <taxon>Nematoda</taxon>
        <taxon>Chromadorea</taxon>
        <taxon>Rhabditida</taxon>
        <taxon>Rhabditina</taxon>
        <taxon>Rhabditomorpha</taxon>
        <taxon>Rhabditoidea</taxon>
        <taxon>Rhabditidae</taxon>
        <taxon>Peloderinae</taxon>
        <taxon>Caenorhabditis</taxon>
    </lineage>
</organism>
<keyword evidence="1" id="KW-0472">Membrane</keyword>
<keyword evidence="1" id="KW-1133">Transmembrane helix</keyword>
<feature type="transmembrane region" description="Helical" evidence="1">
    <location>
        <begin position="20"/>
        <end position="49"/>
    </location>
</feature>
<dbReference type="WBParaSite" id="Csp11.Scaffold629.g8344.t1">
    <property type="protein sequence ID" value="Csp11.Scaffold629.g8344.t1"/>
    <property type="gene ID" value="Csp11.Scaffold629.g8344"/>
</dbReference>
<name>A0A1I7UDW9_9PELO</name>
<reference evidence="3" key="1">
    <citation type="submission" date="2016-11" db="UniProtKB">
        <authorList>
            <consortium name="WormBaseParasite"/>
        </authorList>
    </citation>
    <scope>IDENTIFICATION</scope>
</reference>
<accession>A0A1I7UDW9</accession>
<dbReference type="AlphaFoldDB" id="A0A1I7UDW9"/>
<feature type="transmembrane region" description="Helical" evidence="1">
    <location>
        <begin position="69"/>
        <end position="98"/>
    </location>
</feature>